<name>A0ABP7HD72_9PSEU</name>
<accession>A0ABP7HD72</accession>
<keyword evidence="2" id="KW-1185">Reference proteome</keyword>
<organism evidence="1 2">
    <name type="scientific">Amycolatopsis tucumanensis</name>
    <dbReference type="NCBI Taxonomy" id="401106"/>
    <lineage>
        <taxon>Bacteria</taxon>
        <taxon>Bacillati</taxon>
        <taxon>Actinomycetota</taxon>
        <taxon>Actinomycetes</taxon>
        <taxon>Pseudonocardiales</taxon>
        <taxon>Pseudonocardiaceae</taxon>
        <taxon>Amycolatopsis</taxon>
    </lineage>
</organism>
<evidence type="ECO:0000313" key="2">
    <source>
        <dbReference type="Proteomes" id="UP001501624"/>
    </source>
</evidence>
<protein>
    <submittedName>
        <fullName evidence="1">Uncharacterized protein</fullName>
    </submittedName>
</protein>
<dbReference type="Proteomes" id="UP001501624">
    <property type="component" value="Unassembled WGS sequence"/>
</dbReference>
<comment type="caution">
    <text evidence="1">The sequence shown here is derived from an EMBL/GenBank/DDBJ whole genome shotgun (WGS) entry which is preliminary data.</text>
</comment>
<gene>
    <name evidence="1" type="ORF">GCM10022380_05060</name>
</gene>
<evidence type="ECO:0000313" key="1">
    <source>
        <dbReference type="EMBL" id="GAA3791482.1"/>
    </source>
</evidence>
<sequence length="100" mass="11123">MSARRVMEPVIAATELAYITRRPVAIASGVPCDTMSSVMPCSCKEADSSWNEQGKPSHLERVQRCAVTRFAKGLAQANSMPRPHDGVVHYDRKEHVLDER</sequence>
<reference evidence="2" key="1">
    <citation type="journal article" date="2019" name="Int. J. Syst. Evol. Microbiol.">
        <title>The Global Catalogue of Microorganisms (GCM) 10K type strain sequencing project: providing services to taxonomists for standard genome sequencing and annotation.</title>
        <authorList>
            <consortium name="The Broad Institute Genomics Platform"/>
            <consortium name="The Broad Institute Genome Sequencing Center for Infectious Disease"/>
            <person name="Wu L."/>
            <person name="Ma J."/>
        </authorList>
    </citation>
    <scope>NUCLEOTIDE SEQUENCE [LARGE SCALE GENOMIC DNA]</scope>
    <source>
        <strain evidence="2">JCM 17017</strain>
    </source>
</reference>
<proteinExistence type="predicted"/>
<dbReference type="EMBL" id="BAABCM010000001">
    <property type="protein sequence ID" value="GAA3791482.1"/>
    <property type="molecule type" value="Genomic_DNA"/>
</dbReference>